<dbReference type="PIRSF" id="PIRSF031279">
    <property type="entry name" value="UCP031279"/>
    <property type="match status" value="1"/>
</dbReference>
<evidence type="ECO:0000313" key="2">
    <source>
        <dbReference type="EMBL" id="OWM79145.1"/>
    </source>
</evidence>
<dbReference type="Proteomes" id="UP000233551">
    <property type="component" value="Unassembled WGS sequence"/>
</dbReference>
<evidence type="ECO:0000256" key="1">
    <source>
        <dbReference type="SAM" id="MobiDB-lite"/>
    </source>
</evidence>
<evidence type="ECO:0000313" key="5">
    <source>
        <dbReference type="Proteomes" id="UP000233551"/>
    </source>
</evidence>
<dbReference type="Proteomes" id="UP000197138">
    <property type="component" value="Unassembled WGS sequence"/>
</dbReference>
<dbReference type="OrthoDB" id="694638at2759"/>
<dbReference type="STRING" id="22663.A0A218X1S3"/>
<keyword evidence="5" id="KW-1185">Reference proteome</keyword>
<evidence type="ECO:0000313" key="4">
    <source>
        <dbReference type="Proteomes" id="UP000197138"/>
    </source>
</evidence>
<dbReference type="PANTHER" id="PTHR33526">
    <property type="entry name" value="OS07G0123800 PROTEIN"/>
    <property type="match status" value="1"/>
</dbReference>
<accession>A0A218X1S3</accession>
<reference evidence="4" key="1">
    <citation type="journal article" date="2017" name="Plant J.">
        <title>The pomegranate (Punica granatum L.) genome and the genomics of punicalagin biosynthesis.</title>
        <authorList>
            <person name="Qin G."/>
            <person name="Xu C."/>
            <person name="Ming R."/>
            <person name="Tang H."/>
            <person name="Guyot R."/>
            <person name="Kramer E.M."/>
            <person name="Hu Y."/>
            <person name="Yi X."/>
            <person name="Qi Y."/>
            <person name="Xu X."/>
            <person name="Gao Z."/>
            <person name="Pan H."/>
            <person name="Jian J."/>
            <person name="Tian Y."/>
            <person name="Yue Z."/>
            <person name="Xu Y."/>
        </authorList>
    </citation>
    <scope>NUCLEOTIDE SEQUENCE [LARGE SCALE GENOMIC DNA]</scope>
    <source>
        <strain evidence="4">cv. Dabenzi</strain>
    </source>
</reference>
<dbReference type="AlphaFoldDB" id="A0A218X1S3"/>
<feature type="region of interest" description="Disordered" evidence="1">
    <location>
        <begin position="41"/>
        <end position="103"/>
    </location>
</feature>
<dbReference type="EMBL" id="PGOL01002255">
    <property type="protein sequence ID" value="PKI49270.1"/>
    <property type="molecule type" value="Genomic_DNA"/>
</dbReference>
<evidence type="ECO:0000313" key="3">
    <source>
        <dbReference type="EMBL" id="PKI49270.1"/>
    </source>
</evidence>
<reference evidence="2" key="2">
    <citation type="submission" date="2017-06" db="EMBL/GenBank/DDBJ databases">
        <title>The pomegranate genome and the genomics of punicalagin biosynthesis.</title>
        <authorList>
            <person name="Xu C."/>
        </authorList>
    </citation>
    <scope>NUCLEOTIDE SEQUENCE [LARGE SCALE GENOMIC DNA]</scope>
    <source>
        <tissue evidence="2">Fresh leaf</tissue>
    </source>
</reference>
<dbReference type="GeneID" id="116193968"/>
<dbReference type="PANTHER" id="PTHR33526:SF20">
    <property type="entry name" value="VQ DOMAIN-CONTAINING PROTEIN"/>
    <property type="match status" value="1"/>
</dbReference>
<protein>
    <submittedName>
        <fullName evidence="2">Uncharacterized protein</fullName>
    </submittedName>
</protein>
<dbReference type="InterPro" id="IPR016972">
    <property type="entry name" value="UCP031279"/>
</dbReference>
<proteinExistence type="predicted"/>
<gene>
    <name evidence="2" type="ORF">CDL15_Pgr003316</name>
    <name evidence="3" type="ORF">CRG98_030343</name>
</gene>
<comment type="caution">
    <text evidence="2">The sequence shown here is derived from an EMBL/GenBank/DDBJ whole genome shotgun (WGS) entry which is preliminary data.</text>
</comment>
<reference evidence="3 5" key="3">
    <citation type="submission" date="2017-11" db="EMBL/GenBank/DDBJ databases">
        <title>De-novo sequencing of pomegranate (Punica granatum L.) genome.</title>
        <authorList>
            <person name="Akparov Z."/>
            <person name="Amiraslanov A."/>
            <person name="Hajiyeva S."/>
            <person name="Abbasov M."/>
            <person name="Kaur K."/>
            <person name="Hamwieh A."/>
            <person name="Solovyev V."/>
            <person name="Salamov A."/>
            <person name="Braich B."/>
            <person name="Kosarev P."/>
            <person name="Mahmoud A."/>
            <person name="Hajiyev E."/>
            <person name="Babayeva S."/>
            <person name="Izzatullayeva V."/>
            <person name="Mammadov A."/>
            <person name="Mammadov A."/>
            <person name="Sharifova S."/>
            <person name="Ojaghi J."/>
            <person name="Eynullazada K."/>
            <person name="Bayramov B."/>
            <person name="Abdulazimova A."/>
            <person name="Shahmuradov I."/>
        </authorList>
    </citation>
    <scope>NUCLEOTIDE SEQUENCE [LARGE SCALE GENOMIC DNA]</scope>
    <source>
        <strain evidence="3">AG2017</strain>
        <strain evidence="5">cv. AG2017</strain>
        <tissue evidence="3">Leaf</tissue>
    </source>
</reference>
<organism evidence="2 4">
    <name type="scientific">Punica granatum</name>
    <name type="common">Pomegranate</name>
    <dbReference type="NCBI Taxonomy" id="22663"/>
    <lineage>
        <taxon>Eukaryota</taxon>
        <taxon>Viridiplantae</taxon>
        <taxon>Streptophyta</taxon>
        <taxon>Embryophyta</taxon>
        <taxon>Tracheophyta</taxon>
        <taxon>Spermatophyta</taxon>
        <taxon>Magnoliopsida</taxon>
        <taxon>eudicotyledons</taxon>
        <taxon>Gunneridae</taxon>
        <taxon>Pentapetalae</taxon>
        <taxon>rosids</taxon>
        <taxon>malvids</taxon>
        <taxon>Myrtales</taxon>
        <taxon>Lythraceae</taxon>
        <taxon>Punica</taxon>
    </lineage>
</organism>
<dbReference type="EMBL" id="MTKT01002492">
    <property type="protein sequence ID" value="OWM79145.1"/>
    <property type="molecule type" value="Genomic_DNA"/>
</dbReference>
<sequence>MGGKVRRQNKFKHVILAPFRIMCKAKNFYMKGMEDFAGRVSQGGGVSGPGAAQVPTVPRSFSKRNEDDDEDYRELLRSVSKRNAERQQAMGVTGPPSGVTGMGGMRSYSVGIGKIGRIDEETPCKFEEVPPRAESLYPRSRSQAVGRRNAMFY</sequence>
<name>A0A218X1S3_PUNGR</name>